<dbReference type="CDD" id="cd00136">
    <property type="entry name" value="PDZ_canonical"/>
    <property type="match status" value="1"/>
</dbReference>
<feature type="compositionally biased region" description="Low complexity" evidence="9">
    <location>
        <begin position="109"/>
        <end position="127"/>
    </location>
</feature>
<evidence type="ECO:0000313" key="11">
    <source>
        <dbReference type="EMBL" id="KAK3740751.1"/>
    </source>
</evidence>
<organism evidence="11 12">
    <name type="scientific">Elysia crispata</name>
    <name type="common">lettuce slug</name>
    <dbReference type="NCBI Taxonomy" id="231223"/>
    <lineage>
        <taxon>Eukaryota</taxon>
        <taxon>Metazoa</taxon>
        <taxon>Spiralia</taxon>
        <taxon>Lophotrochozoa</taxon>
        <taxon>Mollusca</taxon>
        <taxon>Gastropoda</taxon>
        <taxon>Heterobranchia</taxon>
        <taxon>Euthyneura</taxon>
        <taxon>Panpulmonata</taxon>
        <taxon>Sacoglossa</taxon>
        <taxon>Placobranchoidea</taxon>
        <taxon>Plakobranchidae</taxon>
        <taxon>Elysia</taxon>
    </lineage>
</organism>
<evidence type="ECO:0000256" key="1">
    <source>
        <dbReference type="ARBA" id="ARBA00004120"/>
    </source>
</evidence>
<dbReference type="Pfam" id="PF00595">
    <property type="entry name" value="PDZ"/>
    <property type="match status" value="1"/>
</dbReference>
<feature type="compositionally biased region" description="Polar residues" evidence="9">
    <location>
        <begin position="27"/>
        <end position="41"/>
    </location>
</feature>
<feature type="region of interest" description="Disordered" evidence="9">
    <location>
        <begin position="1"/>
        <end position="48"/>
    </location>
</feature>
<evidence type="ECO:0000256" key="5">
    <source>
        <dbReference type="ARBA" id="ARBA00022473"/>
    </source>
</evidence>
<feature type="compositionally biased region" description="Polar residues" evidence="9">
    <location>
        <begin position="651"/>
        <end position="682"/>
    </location>
</feature>
<dbReference type="InterPro" id="IPR043989">
    <property type="entry name" value="CCZ1/INTU/HSP4_longin_3"/>
</dbReference>
<dbReference type="GO" id="GO:0009986">
    <property type="term" value="C:cell surface"/>
    <property type="evidence" value="ECO:0007669"/>
    <property type="project" value="UniProtKB-SubCell"/>
</dbReference>
<evidence type="ECO:0000256" key="3">
    <source>
        <dbReference type="ARBA" id="ARBA00010034"/>
    </source>
</evidence>
<dbReference type="Pfam" id="PF19031">
    <property type="entry name" value="Intu_longin_1"/>
    <property type="match status" value="1"/>
</dbReference>
<gene>
    <name evidence="11" type="ORF">RRG08_048993</name>
</gene>
<dbReference type="InterPro" id="IPR036034">
    <property type="entry name" value="PDZ_sf"/>
</dbReference>
<evidence type="ECO:0000256" key="4">
    <source>
        <dbReference type="ARBA" id="ARBA00015639"/>
    </source>
</evidence>
<dbReference type="InterPro" id="IPR043988">
    <property type="entry name" value="CCZ1/INTU_longin_2"/>
</dbReference>
<keyword evidence="12" id="KW-1185">Reference proteome</keyword>
<dbReference type="Gene3D" id="2.30.42.10">
    <property type="match status" value="1"/>
</dbReference>
<dbReference type="EMBL" id="JAWDGP010006462">
    <property type="protein sequence ID" value="KAK3740751.1"/>
    <property type="molecule type" value="Genomic_DNA"/>
</dbReference>
<keyword evidence="6" id="KW-0963">Cytoplasm</keyword>
<dbReference type="GO" id="GO:0016192">
    <property type="term" value="P:vesicle-mediated transport"/>
    <property type="evidence" value="ECO:0007669"/>
    <property type="project" value="InterPro"/>
</dbReference>
<dbReference type="AlphaFoldDB" id="A0AAE0YCR8"/>
<dbReference type="InterPro" id="IPR039151">
    <property type="entry name" value="INTU"/>
</dbReference>
<dbReference type="GO" id="GO:0060271">
    <property type="term" value="P:cilium assembly"/>
    <property type="evidence" value="ECO:0007669"/>
    <property type="project" value="InterPro"/>
</dbReference>
<accession>A0AAE0YCR8</accession>
<dbReference type="PANTHER" id="PTHR21082">
    <property type="entry name" value="PROTEIN INTURNED"/>
    <property type="match status" value="1"/>
</dbReference>
<dbReference type="Pfam" id="PF19033">
    <property type="entry name" value="Intu_longin_3"/>
    <property type="match status" value="1"/>
</dbReference>
<comment type="similarity">
    <text evidence="3">Belongs to the inturned family.</text>
</comment>
<evidence type="ECO:0000256" key="8">
    <source>
        <dbReference type="ARBA" id="ARBA00032633"/>
    </source>
</evidence>
<dbReference type="InterPro" id="IPR001478">
    <property type="entry name" value="PDZ"/>
</dbReference>
<feature type="region of interest" description="Disordered" evidence="9">
    <location>
        <begin position="64"/>
        <end position="130"/>
    </location>
</feature>
<dbReference type="Pfam" id="PF19032">
    <property type="entry name" value="Intu_longin_2"/>
    <property type="match status" value="1"/>
</dbReference>
<evidence type="ECO:0000259" key="10">
    <source>
        <dbReference type="PROSITE" id="PS50106"/>
    </source>
</evidence>
<dbReference type="SMART" id="SM00228">
    <property type="entry name" value="PDZ"/>
    <property type="match status" value="1"/>
</dbReference>
<feature type="region of interest" description="Disordered" evidence="9">
    <location>
        <begin position="642"/>
        <end position="739"/>
    </location>
</feature>
<dbReference type="GO" id="GO:0001736">
    <property type="term" value="P:establishment of planar polarity"/>
    <property type="evidence" value="ECO:0007669"/>
    <property type="project" value="InterPro"/>
</dbReference>
<reference evidence="11" key="1">
    <citation type="journal article" date="2023" name="G3 (Bethesda)">
        <title>A reference genome for the long-term kleptoplast-retaining sea slug Elysia crispata morphotype clarki.</title>
        <authorList>
            <person name="Eastman K.E."/>
            <person name="Pendleton A.L."/>
            <person name="Shaikh M.A."/>
            <person name="Suttiyut T."/>
            <person name="Ogas R."/>
            <person name="Tomko P."/>
            <person name="Gavelis G."/>
            <person name="Widhalm J.R."/>
            <person name="Wisecaver J.H."/>
        </authorList>
    </citation>
    <scope>NUCLEOTIDE SEQUENCE</scope>
    <source>
        <strain evidence="11">ECLA1</strain>
    </source>
</reference>
<keyword evidence="5" id="KW-0217">Developmental protein</keyword>
<sequence length="906" mass="100969">MSGSENRARIGSSWHDSEPSLGLGSKPQDSASRTHLQNGLTRHSKASDGYILTENTYGQLRLAQRLSSSEDEEKIRSRDAIRQKSKEMQQKLQKQKSDYSSKKNTQSISLSQPQTSSATSLASASISNGGAKGKERRIKHIILNPEYRLLSGNETSGVEICQKLFGITVFEYSNGKSNHHPTHRDRKLVVQSVVEGSRAFCSGNISRGDMLIRINDVDVSWRNFSQLLKTLNKREKVRLTFQSPKIIGPKSSYTVLQVPEADLCLATLGKRLAHIQEELAHLNCVAMYLTLVQSSSESELDQMEDVVYAFPPGEETLTALRGLFITLSSALLDVVEQPAVRSHLHLNKSRIHVAYRQCGRDVLVFAMPGNRITPSCLEKVLNAFTSLLVLLFGDVQSAFQDCDRVWLDKIMALTFHRALELDTAHRKPDHIQWPSLTSMLTSDPWNIRLLALSSKDRLLCDEILNEFEAMDFDDFLDDVDLFARRKYVIRGTSLYYKGHLITSHLFEEHQRDVNLFLHSHELLSLSSRQEVNQVFVWHELKFNQDAVTSVPVGYRPCVTRNFLMVIGLHHYYLSVLVEAGSSPDQSQNLPARPLPLLVEQGRATLAQLETEEVHMSQCCEESLTSTNRDVVLTCPDQFCVHHSPRSRSGAKETTSNGKVMSPHNRPTLTSTKTSIDAQLLSRSRSKSADRLDDRDVSSHQDASIVIRRYGSKHSYGSNDSGGSGSSGPSKGRGSRISSATDLTSISHSLSVVNIDKGIAPGGRLTRGHDNYLFSYVHLDEGAGVLVAPTDLQLLEQHSYIQAQVLDNFALACHKIKNLLHCSVGNEAGKSVFLSQADEAETNALEAGTLFRCSFQSSQDKRQVSSLQYWVVGRTFSSPRPQLLFVCFHESTDQSMVETAFSLTFGT</sequence>
<dbReference type="GO" id="GO:0005929">
    <property type="term" value="C:cilium"/>
    <property type="evidence" value="ECO:0007669"/>
    <property type="project" value="TreeGrafter"/>
</dbReference>
<dbReference type="SUPFAM" id="SSF50156">
    <property type="entry name" value="PDZ domain-like"/>
    <property type="match status" value="1"/>
</dbReference>
<dbReference type="Proteomes" id="UP001283361">
    <property type="component" value="Unassembled WGS sequence"/>
</dbReference>
<dbReference type="PANTHER" id="PTHR21082:SF4">
    <property type="entry name" value="PROTEIN INTURNED"/>
    <property type="match status" value="1"/>
</dbReference>
<feature type="domain" description="PDZ" evidence="10">
    <location>
        <begin position="146"/>
        <end position="243"/>
    </location>
</feature>
<evidence type="ECO:0000256" key="7">
    <source>
        <dbReference type="ARBA" id="ARBA00022794"/>
    </source>
</evidence>
<dbReference type="GO" id="GO:0007399">
    <property type="term" value="P:nervous system development"/>
    <property type="evidence" value="ECO:0007669"/>
    <property type="project" value="TreeGrafter"/>
</dbReference>
<evidence type="ECO:0000313" key="12">
    <source>
        <dbReference type="Proteomes" id="UP001283361"/>
    </source>
</evidence>
<feature type="compositionally biased region" description="Low complexity" evidence="9">
    <location>
        <begin position="726"/>
        <end position="738"/>
    </location>
</feature>
<comment type="caution">
    <text evidence="11">The sequence shown here is derived from an EMBL/GenBank/DDBJ whole genome shotgun (WGS) entry which is preliminary data.</text>
</comment>
<feature type="compositionally biased region" description="Basic and acidic residues" evidence="9">
    <location>
        <begin position="73"/>
        <end position="101"/>
    </location>
</feature>
<dbReference type="InterPro" id="IPR043987">
    <property type="entry name" value="CCZ1/INTU/HSP4_longin_1"/>
</dbReference>
<keyword evidence="7" id="KW-0970">Cilium biogenesis/degradation</keyword>
<proteinExistence type="inferred from homology"/>
<evidence type="ECO:0000256" key="9">
    <source>
        <dbReference type="SAM" id="MobiDB-lite"/>
    </source>
</evidence>
<protein>
    <recommendedName>
        <fullName evidence="4">Protein inturned</fullName>
    </recommendedName>
    <alternativeName>
        <fullName evidence="8">Inturned planar cell polarity effector homolog</fullName>
    </alternativeName>
</protein>
<dbReference type="GO" id="GO:0005737">
    <property type="term" value="C:cytoplasm"/>
    <property type="evidence" value="ECO:0007669"/>
    <property type="project" value="TreeGrafter"/>
</dbReference>
<name>A0AAE0YCR8_9GAST</name>
<evidence type="ECO:0000256" key="2">
    <source>
        <dbReference type="ARBA" id="ARBA00004241"/>
    </source>
</evidence>
<evidence type="ECO:0000256" key="6">
    <source>
        <dbReference type="ARBA" id="ARBA00022490"/>
    </source>
</evidence>
<dbReference type="PROSITE" id="PS50106">
    <property type="entry name" value="PDZ"/>
    <property type="match status" value="1"/>
</dbReference>
<feature type="compositionally biased region" description="Basic and acidic residues" evidence="9">
    <location>
        <begin position="686"/>
        <end position="698"/>
    </location>
</feature>
<comment type="subcellular location">
    <subcellularLocation>
        <location evidence="2">Cell surface</location>
    </subcellularLocation>
    <subcellularLocation>
        <location evidence="1">Cytoplasm</location>
        <location evidence="1">Cytoskeleton</location>
        <location evidence="1">Cilium basal body</location>
    </subcellularLocation>
</comment>